<organism evidence="2 3">
    <name type="scientific">Stephanodiscus triporus</name>
    <dbReference type="NCBI Taxonomy" id="2934178"/>
    <lineage>
        <taxon>Eukaryota</taxon>
        <taxon>Sar</taxon>
        <taxon>Stramenopiles</taxon>
        <taxon>Ochrophyta</taxon>
        <taxon>Bacillariophyta</taxon>
        <taxon>Coscinodiscophyceae</taxon>
        <taxon>Thalassiosirophycidae</taxon>
        <taxon>Stephanodiscales</taxon>
        <taxon>Stephanodiscaceae</taxon>
        <taxon>Stephanodiscus</taxon>
    </lineage>
</organism>
<feature type="compositionally biased region" description="Gly residues" evidence="1">
    <location>
        <begin position="213"/>
        <end position="224"/>
    </location>
</feature>
<evidence type="ECO:0000256" key="1">
    <source>
        <dbReference type="SAM" id="MobiDB-lite"/>
    </source>
</evidence>
<sequence>MTSSGEVVRRRRNNPPRSTPPSSSSSSSSTDGGGGGGGRTMEFPDPGGPPPARAAAAAARAVRNEKYDECAWFVVLLAAASYFVVTRRMGGDGGGGLMSSLARPYDVVASSVGVAIGAAGGGGGGGGEGDGGGGGGEGILRSIFHVVETPPLPSSSPRGGDAAVGSKYYSLTLQARRRLEVVLSSPPDLDVAPPPRAAGDDRCSGPPDEGHPLDGGGGGGGGGGDGRRGRGENSIASPPLERRPPPTPQRPYFSFLSSTAWVHDPDLGRGYLLLSDVGRSGRIWRWEVGGGPIAIGRSLHMERSGCRSGLWVDGTDDHDHDYDYDDDDDDDDDDDEKKKKKTTNGTCPENLFSGGGLGSMTTTTTTTTRSSSSTSSSSSSPPRMLGSASVAVEPDRDADRASAGRNLIVAEWGERRIVRVEGETGARTPLVTSVPRLRRGDDEDDDDEDCDVGVVEGGGGEGGGVIRRRRRSRRRRRRRVYRPNHLTYTPFGDLIFSDTFDEGDDRVGAVYRRKEAVHVAPIPVERSRDAHGWTGTTGEDDRDDDDDDDDDGGDIDILFRTVGSIEGVALGLDFSNLYVLVSTQTGGGIGWRKMLYMVPIGSNEEDEEDVGDDGVVKTNDGMRGVTLLHEMTSSDCEDDTNSHDIYHSVGSKLAVDEKGVVYLVSCPSSVTILSVSQGGVQLVGTLSLDAARIRRNGLISGLTSVGFGEDGYLYITSVNELMRVKSRSGIWEVKCYLVHKLVVVGFNNGGHPVVTVGLDGSPKALICIYASIVKGGASQLPEVHLRFVHYWGEVLFLHFEFHSWKLGANVWIGSLLFLF</sequence>
<feature type="compositionally biased region" description="Basic residues" evidence="1">
    <location>
        <begin position="466"/>
        <end position="476"/>
    </location>
</feature>
<feature type="compositionally biased region" description="Acidic residues" evidence="1">
    <location>
        <begin position="538"/>
        <end position="550"/>
    </location>
</feature>
<feature type="compositionally biased region" description="Low complexity" evidence="1">
    <location>
        <begin position="20"/>
        <end position="30"/>
    </location>
</feature>
<dbReference type="Proteomes" id="UP001530315">
    <property type="component" value="Unassembled WGS sequence"/>
</dbReference>
<name>A0ABD3N5Z3_9STRA</name>
<feature type="region of interest" description="Disordered" evidence="1">
    <location>
        <begin position="1"/>
        <end position="54"/>
    </location>
</feature>
<feature type="compositionally biased region" description="Low complexity" evidence="1">
    <location>
        <begin position="359"/>
        <end position="387"/>
    </location>
</feature>
<proteinExistence type="predicted"/>
<comment type="caution">
    <text evidence="2">The sequence shown here is derived from an EMBL/GenBank/DDBJ whole genome shotgun (WGS) entry which is preliminary data.</text>
</comment>
<feature type="compositionally biased region" description="Acidic residues" evidence="1">
    <location>
        <begin position="322"/>
        <end position="335"/>
    </location>
</feature>
<feature type="compositionally biased region" description="Acidic residues" evidence="1">
    <location>
        <begin position="442"/>
        <end position="451"/>
    </location>
</feature>
<feature type="compositionally biased region" description="Gly residues" evidence="1">
    <location>
        <begin position="455"/>
        <end position="465"/>
    </location>
</feature>
<evidence type="ECO:0000313" key="3">
    <source>
        <dbReference type="Proteomes" id="UP001530315"/>
    </source>
</evidence>
<protein>
    <submittedName>
        <fullName evidence="2">Uncharacterized protein</fullName>
    </submittedName>
</protein>
<keyword evidence="3" id="KW-1185">Reference proteome</keyword>
<feature type="region of interest" description="Disordered" evidence="1">
    <location>
        <begin position="322"/>
        <end position="401"/>
    </location>
</feature>
<dbReference type="AlphaFoldDB" id="A0ABD3N5Z3"/>
<feature type="region of interest" description="Disordered" evidence="1">
    <location>
        <begin position="436"/>
        <end position="476"/>
    </location>
</feature>
<feature type="region of interest" description="Disordered" evidence="1">
    <location>
        <begin position="528"/>
        <end position="550"/>
    </location>
</feature>
<feature type="compositionally biased region" description="Basic and acidic residues" evidence="1">
    <location>
        <begin position="198"/>
        <end position="212"/>
    </location>
</feature>
<dbReference type="SUPFAM" id="SSF63829">
    <property type="entry name" value="Calcium-dependent phosphotriesterase"/>
    <property type="match status" value="1"/>
</dbReference>
<evidence type="ECO:0000313" key="2">
    <source>
        <dbReference type="EMBL" id="KAL3771451.1"/>
    </source>
</evidence>
<dbReference type="EMBL" id="JALLAZ020001602">
    <property type="protein sequence ID" value="KAL3771451.1"/>
    <property type="molecule type" value="Genomic_DNA"/>
</dbReference>
<accession>A0ABD3N5Z3</accession>
<feature type="region of interest" description="Disordered" evidence="1">
    <location>
        <begin position="184"/>
        <end position="251"/>
    </location>
</feature>
<gene>
    <name evidence="2" type="ORF">ACHAW5_000106</name>
</gene>
<reference evidence="2 3" key="1">
    <citation type="submission" date="2024-10" db="EMBL/GenBank/DDBJ databases">
        <title>Updated reference genomes for cyclostephanoid diatoms.</title>
        <authorList>
            <person name="Roberts W.R."/>
            <person name="Alverson A.J."/>
        </authorList>
    </citation>
    <scope>NUCLEOTIDE SEQUENCE [LARGE SCALE GENOMIC DNA]</scope>
    <source>
        <strain evidence="2 3">AJA276-08</strain>
    </source>
</reference>